<keyword evidence="3" id="KW-1003">Cell membrane</keyword>
<dbReference type="Proteomes" id="UP000288805">
    <property type="component" value="Unassembled WGS sequence"/>
</dbReference>
<feature type="region of interest" description="Disordered" evidence="11">
    <location>
        <begin position="387"/>
        <end position="457"/>
    </location>
</feature>
<evidence type="ECO:0000256" key="2">
    <source>
        <dbReference type="ARBA" id="ARBA00010929"/>
    </source>
</evidence>
<evidence type="ECO:0000313" key="14">
    <source>
        <dbReference type="EMBL" id="RVW16349.1"/>
    </source>
</evidence>
<comment type="caution">
    <text evidence="14">The sequence shown here is derived from an EMBL/GenBank/DDBJ whole genome shotgun (WGS) entry which is preliminary data.</text>
</comment>
<evidence type="ECO:0000256" key="3">
    <source>
        <dbReference type="ARBA" id="ARBA00022475"/>
    </source>
</evidence>
<feature type="region of interest" description="Disordered" evidence="11">
    <location>
        <begin position="344"/>
        <end position="370"/>
    </location>
</feature>
<evidence type="ECO:0000256" key="1">
    <source>
        <dbReference type="ARBA" id="ARBA00004251"/>
    </source>
</evidence>
<dbReference type="GO" id="GO:0005886">
    <property type="term" value="C:plasma membrane"/>
    <property type="evidence" value="ECO:0007669"/>
    <property type="project" value="UniProtKB-SubCell"/>
</dbReference>
<dbReference type="Pfam" id="PF10699">
    <property type="entry name" value="HAP2-GCS1"/>
    <property type="match status" value="1"/>
</dbReference>
<keyword evidence="4 12" id="KW-0812">Transmembrane</keyword>
<accession>A0A438BZH1</accession>
<dbReference type="AlphaFoldDB" id="A0A438BZH1"/>
<comment type="similarity">
    <text evidence="2">Belongs to the HAP2/GCS1 family.</text>
</comment>
<organism evidence="14 15">
    <name type="scientific">Vitis vinifera</name>
    <name type="common">Grape</name>
    <dbReference type="NCBI Taxonomy" id="29760"/>
    <lineage>
        <taxon>Eukaryota</taxon>
        <taxon>Viridiplantae</taxon>
        <taxon>Streptophyta</taxon>
        <taxon>Embryophyta</taxon>
        <taxon>Tracheophyta</taxon>
        <taxon>Spermatophyta</taxon>
        <taxon>Magnoliopsida</taxon>
        <taxon>eudicotyledons</taxon>
        <taxon>Gunneridae</taxon>
        <taxon>Pentapetalae</taxon>
        <taxon>rosids</taxon>
        <taxon>Vitales</taxon>
        <taxon>Vitaceae</taxon>
        <taxon>Viteae</taxon>
        <taxon>Vitis</taxon>
    </lineage>
</organism>
<feature type="transmembrane region" description="Helical" evidence="12">
    <location>
        <begin position="279"/>
        <end position="300"/>
    </location>
</feature>
<sequence>MQNAGTRSFSIGITEVLNTNLLIELSADDIEYVYQRVDIIPPWGGNYVLTLARFLQSSLGRQESLCYGQVSLMFPSSCRSPGKILSVTIPTFEALTQFGTATITTKNVGKVEASYSLTFDCSRGVTLMEEQFFIMKPNENIIRSFKLYPTTDQAAKYVCSGEIKCYVSILKDSDYSEVDRAECQFTTTATVLDNGSQTTPFQPPKTSINGFFESIESIWNKFWDGFVDFITGKTCRFTMTWVATCFEVNDIPMVLLVSRRKCSRFFDFSCHIQYICMSWMVMFGLLLAIFPTVLVLLWLLHQKGLFDPLYDWWEDRFWADNQSIGDTRRHRIDVDNPHIHLKHHKQEARHYRHDAQSKRRSIHDKRRHKHSLQDSDYYYYLHHVHKNKHKQGRSKNSSTMHQVYSDRREDDGIGQRRCRKERELPEKHGQEKHDEFNKHKHGLLNDTHVKLHAKRRE</sequence>
<protein>
    <submittedName>
        <fullName evidence="14">Protein HAPLESS 2</fullName>
    </submittedName>
</protein>
<keyword evidence="8 12" id="KW-0472">Membrane</keyword>
<evidence type="ECO:0000256" key="10">
    <source>
        <dbReference type="ARBA" id="ARBA00023279"/>
    </source>
</evidence>
<evidence type="ECO:0000256" key="4">
    <source>
        <dbReference type="ARBA" id="ARBA00022692"/>
    </source>
</evidence>
<keyword evidence="5" id="KW-0732">Signal</keyword>
<evidence type="ECO:0000256" key="8">
    <source>
        <dbReference type="ARBA" id="ARBA00023136"/>
    </source>
</evidence>
<feature type="compositionally biased region" description="Basic and acidic residues" evidence="11">
    <location>
        <begin position="404"/>
        <end position="437"/>
    </location>
</feature>
<dbReference type="EMBL" id="QGNW01002589">
    <property type="protein sequence ID" value="RVW16349.1"/>
    <property type="molecule type" value="Genomic_DNA"/>
</dbReference>
<reference evidence="14 15" key="1">
    <citation type="journal article" date="2018" name="PLoS Genet.">
        <title>Population sequencing reveals clonal diversity and ancestral inbreeding in the grapevine cultivar Chardonnay.</title>
        <authorList>
            <person name="Roach M.J."/>
            <person name="Johnson D.L."/>
            <person name="Bohlmann J."/>
            <person name="van Vuuren H.J."/>
            <person name="Jones S.J."/>
            <person name="Pretorius I.S."/>
            <person name="Schmidt S.A."/>
            <person name="Borneman A.R."/>
        </authorList>
    </citation>
    <scope>NUCLEOTIDE SEQUENCE [LARGE SCALE GENOMIC DNA]</scope>
    <source>
        <strain evidence="15">cv. Chardonnay</strain>
        <tissue evidence="14">Leaf</tissue>
    </source>
</reference>
<proteinExistence type="inferred from homology"/>
<evidence type="ECO:0000256" key="12">
    <source>
        <dbReference type="SAM" id="Phobius"/>
    </source>
</evidence>
<evidence type="ECO:0000313" key="15">
    <source>
        <dbReference type="Proteomes" id="UP000288805"/>
    </source>
</evidence>
<name>A0A438BZH1_VITVI</name>
<evidence type="ECO:0000256" key="11">
    <source>
        <dbReference type="SAM" id="MobiDB-lite"/>
    </source>
</evidence>
<dbReference type="InterPro" id="IPR040326">
    <property type="entry name" value="HAP2/GCS1"/>
</dbReference>
<feature type="domain" description="Generative cell specific-1/HAP2" evidence="13">
    <location>
        <begin position="79"/>
        <end position="277"/>
    </location>
</feature>
<dbReference type="GO" id="GO:0008289">
    <property type="term" value="F:lipid binding"/>
    <property type="evidence" value="ECO:0007669"/>
    <property type="project" value="UniProtKB-KW"/>
</dbReference>
<comment type="subcellular location">
    <subcellularLocation>
        <location evidence="1">Cell membrane</location>
        <topology evidence="1">Single-pass type I membrane protein</topology>
    </subcellularLocation>
</comment>
<keyword evidence="7" id="KW-0446">Lipid-binding</keyword>
<dbReference type="PANTHER" id="PTHR31764">
    <property type="entry name" value="PROTEIN HAPLESS 2"/>
    <property type="match status" value="1"/>
</dbReference>
<keyword evidence="10" id="KW-0278">Fertilization</keyword>
<evidence type="ECO:0000259" key="13">
    <source>
        <dbReference type="Pfam" id="PF10699"/>
    </source>
</evidence>
<evidence type="ECO:0000256" key="6">
    <source>
        <dbReference type="ARBA" id="ARBA00022989"/>
    </source>
</evidence>
<dbReference type="PANTHER" id="PTHR31764:SF0">
    <property type="entry name" value="GENERATIVE CELL SPECIFIC-1_HAP2 DOMAIN-CONTAINING PROTEIN"/>
    <property type="match status" value="1"/>
</dbReference>
<keyword evidence="9" id="KW-1015">Disulfide bond</keyword>
<evidence type="ECO:0000256" key="5">
    <source>
        <dbReference type="ARBA" id="ARBA00022729"/>
    </source>
</evidence>
<evidence type="ECO:0000256" key="7">
    <source>
        <dbReference type="ARBA" id="ARBA00023121"/>
    </source>
</evidence>
<dbReference type="InterPro" id="IPR018928">
    <property type="entry name" value="HAP2/GCS1_dom"/>
</dbReference>
<gene>
    <name evidence="14" type="primary">HAP2_0</name>
    <name evidence="14" type="ORF">CK203_067810</name>
</gene>
<keyword evidence="6 12" id="KW-1133">Transmembrane helix</keyword>
<evidence type="ECO:0000256" key="9">
    <source>
        <dbReference type="ARBA" id="ARBA00023157"/>
    </source>
</evidence>